<dbReference type="EMBL" id="KZ819678">
    <property type="protein sequence ID" value="PWN24968.1"/>
    <property type="molecule type" value="Genomic_DNA"/>
</dbReference>
<dbReference type="Proteomes" id="UP000245884">
    <property type="component" value="Unassembled WGS sequence"/>
</dbReference>
<feature type="region of interest" description="Disordered" evidence="1">
    <location>
        <begin position="776"/>
        <end position="795"/>
    </location>
</feature>
<dbReference type="PANTHER" id="PTHR35895">
    <property type="entry name" value="CHROMOSOME 16, WHOLE GENOME SHOTGUN SEQUENCE"/>
    <property type="match status" value="1"/>
</dbReference>
<feature type="compositionally biased region" description="Polar residues" evidence="1">
    <location>
        <begin position="776"/>
        <end position="785"/>
    </location>
</feature>
<dbReference type="InterPro" id="IPR022185">
    <property type="entry name" value="DUF3712"/>
</dbReference>
<name>A0A316UJC7_9BASI</name>
<evidence type="ECO:0008006" key="5">
    <source>
        <dbReference type="Google" id="ProtNLM"/>
    </source>
</evidence>
<proteinExistence type="predicted"/>
<dbReference type="RefSeq" id="XP_025359580.1">
    <property type="nucleotide sequence ID" value="XM_025508533.1"/>
</dbReference>
<dbReference type="STRING" id="1569628.A0A316UJC7"/>
<organism evidence="3 4">
    <name type="scientific">Jaminaea rosea</name>
    <dbReference type="NCBI Taxonomy" id="1569628"/>
    <lineage>
        <taxon>Eukaryota</taxon>
        <taxon>Fungi</taxon>
        <taxon>Dikarya</taxon>
        <taxon>Basidiomycota</taxon>
        <taxon>Ustilaginomycotina</taxon>
        <taxon>Exobasidiomycetes</taxon>
        <taxon>Microstromatales</taxon>
        <taxon>Microstromatales incertae sedis</taxon>
        <taxon>Jaminaea</taxon>
    </lineage>
</organism>
<protein>
    <recommendedName>
        <fullName evidence="5">Pre-rRNA processing protein</fullName>
    </recommendedName>
</protein>
<feature type="region of interest" description="Disordered" evidence="1">
    <location>
        <begin position="817"/>
        <end position="836"/>
    </location>
</feature>
<accession>A0A316UJC7</accession>
<dbReference type="InterPro" id="IPR046368">
    <property type="entry name" value="Tag1"/>
</dbReference>
<evidence type="ECO:0000313" key="3">
    <source>
        <dbReference type="EMBL" id="PWN24968.1"/>
    </source>
</evidence>
<dbReference type="OrthoDB" id="10039566at2759"/>
<keyword evidence="2" id="KW-0472">Membrane</keyword>
<reference evidence="3 4" key="1">
    <citation type="journal article" date="2018" name="Mol. Biol. Evol.">
        <title>Broad Genomic Sampling Reveals a Smut Pathogenic Ancestry of the Fungal Clade Ustilaginomycotina.</title>
        <authorList>
            <person name="Kijpornyongpan T."/>
            <person name="Mondo S.J."/>
            <person name="Barry K."/>
            <person name="Sandor L."/>
            <person name="Lee J."/>
            <person name="Lipzen A."/>
            <person name="Pangilinan J."/>
            <person name="LaButti K."/>
            <person name="Hainaut M."/>
            <person name="Henrissat B."/>
            <person name="Grigoriev I.V."/>
            <person name="Spatafora J.W."/>
            <person name="Aime M.C."/>
        </authorList>
    </citation>
    <scope>NUCLEOTIDE SEQUENCE [LARGE SCALE GENOMIC DNA]</scope>
    <source>
        <strain evidence="3 4">MCA 5214</strain>
    </source>
</reference>
<keyword evidence="2" id="KW-0812">Transmembrane</keyword>
<dbReference type="GeneID" id="37030356"/>
<keyword evidence="4" id="KW-1185">Reference proteome</keyword>
<evidence type="ECO:0000256" key="1">
    <source>
        <dbReference type="SAM" id="MobiDB-lite"/>
    </source>
</evidence>
<evidence type="ECO:0000256" key="2">
    <source>
        <dbReference type="SAM" id="Phobius"/>
    </source>
</evidence>
<evidence type="ECO:0000313" key="4">
    <source>
        <dbReference type="Proteomes" id="UP000245884"/>
    </source>
</evidence>
<feature type="transmembrane region" description="Helical" evidence="2">
    <location>
        <begin position="60"/>
        <end position="87"/>
    </location>
</feature>
<dbReference type="GO" id="GO:0000329">
    <property type="term" value="C:fungal-type vacuole membrane"/>
    <property type="evidence" value="ECO:0007669"/>
    <property type="project" value="InterPro"/>
</dbReference>
<gene>
    <name evidence="3" type="ORF">BDZ90DRAFT_262821</name>
</gene>
<dbReference type="Pfam" id="PF12505">
    <property type="entry name" value="DUF3712"/>
    <property type="match status" value="6"/>
</dbReference>
<sequence length="2702" mass="285368">MADDASYGSRTDLVRRRRGGAGSDGGSVRSGAGMYQPGRPMGYLYARGTPYEHKYLSKKLGFCCLFLAPPIIIITLVITLVPVLWAIGNHALHTSQLHVYAANLTDIGNSSFPLSIEGQVKKTGIFPAHLYFREPVEVYWNTPPPNMRELHLGSMTLDYIGVAAGHGRVKQATTFLIRDEEGFGEFARFLVSEPEFTWQLRCGNVHVEAFSFLPTYKNLVFTKDVVFQGINGFSDVKVLDFQLPGDDPRGGITTQVLTQLRNPSPFGIQLGTLNLGLYYRDMFLGEVQANNVNITQGLNSILIAGQLVPHQDNSTELDLLGELFTGYINGEAVPVEARGISTRLANGQTVGWLSTGIQALVVNVPLQTPIPIDPIKGITIDYLSLIYSEQNPYNPTTFSQALRGSIGLPFGFSLDIVSLSNSISIIYQGAHVGDINAGYSNSTTHLDIISAGETTGVIDITLPPSLLVLPNNTQAARQELIAFQNAFTYMEAADFRLMGSAKALTDTPLGRVLLNGIKFGVGSGLRGLAGLRKYPTVINSVDVVGGAPDAISLVVGTTVVNPSNLNLSVGDSIFQLQNEVVLGNVTLPNLNLAIGRVDVNATSFFDPNRAPQGLETLNRFISGQDTQLNISGFADSSAIESLAVTLSGIRLNSTLPGLSTKLVNAANLTVLDTTGITDSVANSVVGLANPFTAGLTINRIVANASSKGIFIANIDHRLEFLANGKALTNSPTIPLSLNLYPPDIFGLLRGLVVQSGQDPRYLDGVVALGGYTYTPTTAANGNTPSRRGLPGGSDEESFVLEEDDELSQMLFGVGSNPGALAEAPHSRSDGSEEDDGFEFAKRAAPYEDHEQLAKRIEHMELTKRDNLYTGFNLPSYVDRAFGVATLNLEIVSDARIGEYDTTLTFSQTEVPLGTDESLNKLLPVLASPIVQKIVDNAVLNIDRVTILNPQPESFQVALQGTITNSGPFDATISFPQGLSIFWQGQLLVQTSFPDVQLKGDTGASLNVMVEARVPSVPYLTDFTKFLLTQPSFVWSIRGEGLSVAALGITVPNIAISKDVQLTGFNGLRGMVIINSFDLPSNDEAGGIHLTAQSTINSPAQVGVQLSTFGTSITRNDTQIGPAAAQNEFTLQALAVTQLPLVGRLIPQNDDTGLAVLSEVFTRFVHNTPSNIVVHGENAGPSNVAWLNDGIKVLAVDVSLPAQAFDVIRVVSINQLSLFFTVQSSWAPPTSSQNTTANFYLPFAFPVDIQNTGGPFIANYNGQDAAVLNIPLASQATTNVEARILTLVFNDVPFEVYDNSHPTFSQFLADTTARDQVTFNLHGAATAKAGTAAGVVTISDIPFNLPTNILGLQNLNARPAVVSNLDVVHGYPTYLLITVNTALYNPSDITIGAGDVRFAVLFQDRPIGMALIKNIVLVPGTNIVPTQINYSPQGAENVRAGQTLLENYVQNITSPTIVAGTQQTTPIESLVQALSGIRLTAEIPPLMKLIVIEARLVVPKDIAQTGVAQASVMIANPFTAGINILRLHALANYFGPSDYGLITLGTIDQDFTSNPLSNPGHQVTTSRQIPINLNIDPKNLIRFIFTAAKNTGTSLGPFPPFLQRVLDLPDTRTTISPYPYDTPPPCNSGRQFDILGAILNLLKGLQTSIPIESTLKLDDYQTDLNFIQQPVPTDTDNTALYLVGPAAAPLIQIIVNEATLFFTQANATNLVNTGFDVSLKGSLLTDAPADAYIEFPDGILVDWMGSQIAMIELPPICSAAGSGTPDLNTQGHLTITNQDRFIDFAEYILKNPSFTWDIHSPSVKVSAVGIAFSNTILQKSISLDVFNGLPGIVITSFDIPGETSNALIIKADANIPSPSALGVQLDTVNFEIFFMGVDVGPIQATGLFLAPKPASGQPGVANTLAHTTGQIQDQTGNTANLNVLGILFSQFLAGNNQTLQLRGVSVVTEANGNQPVSWLTAAFKRFQTNAVLPGQIYQIIFAITLSDLTAKIFGPDPYVIKGSNNQTVAIFANPFRFSLTPIRAGPMITLTYQGVDTAQINLPSAPVQAGTSRGPDDREQLLLNFKDQDVAAIDRPSFQAFFAKLTDTDRADFGLKGTTSVLARTVIGDIPLQNPGIPFNVTTSLAGINSFNHVFTTSDLVVQGGTPQYILIPLKATLENPSQLTVFTDQVSLPIVYRNVYVGRAIIPQLGLIPGTNVITTNFQYMPDNPGNEVAQNLLRSYLQPVEQTESTPQLKIPIEILGTGGGSQPLTPYDSLVPALRGVQADGTIDGIGSRVVTMIDVFLSLPTLLGALNLAANPTVSAKLYTQDQLPAAITFNTLNSVIRSADEPFNSDPYAVLNNTFDPGFTTPGGTINNPGTAISPTIENIRLVKGNGLVGLLASVPLIGHNLNVFNQLSVNIGSDGGGYNAPSFLYDEINVKTRYFICADEAATVCVPLDIGALGKGLGDLLGLIQGILKLGGDFASALLGALGNIPVLGGLLGAAGDQLGGILGLLMGANNGAAAPAVAQALAANGTNLLTQGLGAAAANGAGTLTTLVKGAITAGDAGGTLPAFARTMNSNQLTTVLEQGLNEAQTSALANALKAVGSGLVGLIGGLVSNPVAKALICDIGEPLGLGLLVSAGCTTSAAPSTTAATSTPAAQSLAGDATSAAGGVATTVQSAVNSAAAPVSSAAAPVASAGRSAVSNVLGGVTSVLRREHDL</sequence>
<keyword evidence="2" id="KW-1133">Transmembrane helix</keyword>
<dbReference type="PANTHER" id="PTHR35895:SF1">
    <property type="entry name" value="LIPID-BINDING SERUM GLYCOPROTEIN C-TERMINAL DOMAIN-CONTAINING PROTEIN"/>
    <property type="match status" value="1"/>
</dbReference>